<accession>A0A8S9K3U3</accession>
<sequence length="63" mass="6181">MVASGRRRVGVKEATAYLLGTACLAVGSSSRAMIELMKSVVMGGAASGVGVGSPPGAPRVASF</sequence>
<reference evidence="1" key="1">
    <citation type="submission" date="2019-12" db="EMBL/GenBank/DDBJ databases">
        <title>Genome sequencing and annotation of Brassica cretica.</title>
        <authorList>
            <person name="Studholme D.J."/>
            <person name="Sarris P.F."/>
        </authorList>
    </citation>
    <scope>NUCLEOTIDE SEQUENCE</scope>
    <source>
        <strain evidence="1">PFS-102/07</strain>
        <tissue evidence="1">Leaf</tissue>
    </source>
</reference>
<protein>
    <submittedName>
        <fullName evidence="1">Uncharacterized protein</fullName>
    </submittedName>
</protein>
<comment type="caution">
    <text evidence="1">The sequence shown here is derived from an EMBL/GenBank/DDBJ whole genome shotgun (WGS) entry which is preliminary data.</text>
</comment>
<proteinExistence type="predicted"/>
<gene>
    <name evidence="1" type="ORF">F2Q70_00038179</name>
</gene>
<dbReference type="AlphaFoldDB" id="A0A8S9K3U3"/>
<organism evidence="1">
    <name type="scientific">Brassica cretica</name>
    <name type="common">Mustard</name>
    <dbReference type="NCBI Taxonomy" id="69181"/>
    <lineage>
        <taxon>Eukaryota</taxon>
        <taxon>Viridiplantae</taxon>
        <taxon>Streptophyta</taxon>
        <taxon>Embryophyta</taxon>
        <taxon>Tracheophyta</taxon>
        <taxon>Spermatophyta</taxon>
        <taxon>Magnoliopsida</taxon>
        <taxon>eudicotyledons</taxon>
        <taxon>Gunneridae</taxon>
        <taxon>Pentapetalae</taxon>
        <taxon>rosids</taxon>
        <taxon>malvids</taxon>
        <taxon>Brassicales</taxon>
        <taxon>Brassicaceae</taxon>
        <taxon>Brassiceae</taxon>
        <taxon>Brassica</taxon>
    </lineage>
</organism>
<name>A0A8S9K3U3_BRACR</name>
<dbReference type="EMBL" id="QGKY02000190">
    <property type="protein sequence ID" value="KAF2588418.1"/>
    <property type="molecule type" value="Genomic_DNA"/>
</dbReference>
<evidence type="ECO:0000313" key="1">
    <source>
        <dbReference type="EMBL" id="KAF2588418.1"/>
    </source>
</evidence>